<proteinExistence type="predicted"/>
<dbReference type="PANTHER" id="PTHR12277:SF64">
    <property type="entry name" value="SUPERFAMILY HYDROLASE, PUTATIVE (AFU_ORTHOLOGUE AFUA_3G01760)-RELATED"/>
    <property type="match status" value="1"/>
</dbReference>
<protein>
    <recommendedName>
        <fullName evidence="1">Serine aminopeptidase S33 domain-containing protein</fullName>
    </recommendedName>
</protein>
<dbReference type="HOGENOM" id="CLU_043841_1_0_1"/>
<evidence type="ECO:0000313" key="3">
    <source>
        <dbReference type="Proteomes" id="UP000030671"/>
    </source>
</evidence>
<name>W4K7K4_HETIT</name>
<dbReference type="InParanoid" id="W4K7K4"/>
<dbReference type="STRING" id="747525.W4K7K4"/>
<dbReference type="eggNOG" id="KOG4391">
    <property type="taxonomic scope" value="Eukaryota"/>
</dbReference>
<dbReference type="SUPFAM" id="SSF53474">
    <property type="entry name" value="alpha/beta-Hydrolases"/>
    <property type="match status" value="1"/>
</dbReference>
<dbReference type="InterPro" id="IPR029058">
    <property type="entry name" value="AB_hydrolase_fold"/>
</dbReference>
<evidence type="ECO:0000259" key="1">
    <source>
        <dbReference type="Pfam" id="PF12146"/>
    </source>
</evidence>
<dbReference type="Gene3D" id="3.40.50.1820">
    <property type="entry name" value="alpha/beta hydrolase"/>
    <property type="match status" value="1"/>
</dbReference>
<dbReference type="AlphaFoldDB" id="W4K7K4"/>
<dbReference type="GO" id="GO:0008474">
    <property type="term" value="F:palmitoyl-(protein) hydrolase activity"/>
    <property type="evidence" value="ECO:0007669"/>
    <property type="project" value="TreeGrafter"/>
</dbReference>
<feature type="domain" description="Serine aminopeptidase S33" evidence="1">
    <location>
        <begin position="220"/>
        <end position="289"/>
    </location>
</feature>
<dbReference type="GeneID" id="20676955"/>
<dbReference type="Pfam" id="PF12146">
    <property type="entry name" value="Hydrolase_4"/>
    <property type="match status" value="1"/>
</dbReference>
<dbReference type="Proteomes" id="UP000030671">
    <property type="component" value="Unassembled WGS sequence"/>
</dbReference>
<dbReference type="InterPro" id="IPR022742">
    <property type="entry name" value="Hydrolase_4"/>
</dbReference>
<keyword evidence="3" id="KW-1185">Reference proteome</keyword>
<gene>
    <name evidence="2" type="ORF">HETIRDRAFT_458817</name>
</gene>
<dbReference type="EMBL" id="KI925458">
    <property type="protein sequence ID" value="ETW81320.1"/>
    <property type="molecule type" value="Genomic_DNA"/>
</dbReference>
<dbReference type="OrthoDB" id="10249433at2759"/>
<accession>W4K7K4</accession>
<dbReference type="KEGG" id="hir:HETIRDRAFT_458817"/>
<evidence type="ECO:0000313" key="2">
    <source>
        <dbReference type="EMBL" id="ETW81320.1"/>
    </source>
</evidence>
<dbReference type="GO" id="GO:0016020">
    <property type="term" value="C:membrane"/>
    <property type="evidence" value="ECO:0007669"/>
    <property type="project" value="TreeGrafter"/>
</dbReference>
<dbReference type="RefSeq" id="XP_009545989.1">
    <property type="nucleotide sequence ID" value="XM_009547694.1"/>
</dbReference>
<sequence>MFLKRLESLLISLPLSRPHRIRHNHIPRNLLNSSCSNPWRRLGCGSLKYPLSERIAHGKFASTWMPKEWMLAGAFGIQPTSEAPSGLLALSVIVGLPLALWTYKCIMMYVFQRKIIYMGYVPMGARSEALHEDVRVPKGIVCHEIRIPSDKRVTLSGILVHRENAHRITHHPETVIVYFQGNAGNPLNRLPIFDSLLSAIPSATILAVAPRSYWTSSMRTPTQSGLTQDYTRVLTYAADRFPNSNLVVYGHSLGGAIAPCVLAQIPSTQLPRVRGLVLENPFSSVPAMLRALYPQKWLPYHHMGPLVWDRWDALRAVEAPPEGSVLRSVLGRTAVFVSERDEVVPPEMGRDIFARCQGSMKGEVGVDLGRLVVVNGALHEDAWKKRQWTLEMKAYIQAIERISRIGEGDSDPKK</sequence>
<dbReference type="PANTHER" id="PTHR12277">
    <property type="entry name" value="ALPHA/BETA HYDROLASE DOMAIN-CONTAINING PROTEIN"/>
    <property type="match status" value="1"/>
</dbReference>
<reference evidence="2 3" key="1">
    <citation type="journal article" date="2012" name="New Phytol.">
        <title>Insight into trade-off between wood decay and parasitism from the genome of a fungal forest pathogen.</title>
        <authorList>
            <person name="Olson A."/>
            <person name="Aerts A."/>
            <person name="Asiegbu F."/>
            <person name="Belbahri L."/>
            <person name="Bouzid O."/>
            <person name="Broberg A."/>
            <person name="Canback B."/>
            <person name="Coutinho P.M."/>
            <person name="Cullen D."/>
            <person name="Dalman K."/>
            <person name="Deflorio G."/>
            <person name="van Diepen L.T."/>
            <person name="Dunand C."/>
            <person name="Duplessis S."/>
            <person name="Durling M."/>
            <person name="Gonthier P."/>
            <person name="Grimwood J."/>
            <person name="Fossdal C.G."/>
            <person name="Hansson D."/>
            <person name="Henrissat B."/>
            <person name="Hietala A."/>
            <person name="Himmelstrand K."/>
            <person name="Hoffmeister D."/>
            <person name="Hogberg N."/>
            <person name="James T.Y."/>
            <person name="Karlsson M."/>
            <person name="Kohler A."/>
            <person name="Kues U."/>
            <person name="Lee Y.H."/>
            <person name="Lin Y.C."/>
            <person name="Lind M."/>
            <person name="Lindquist E."/>
            <person name="Lombard V."/>
            <person name="Lucas S."/>
            <person name="Lunden K."/>
            <person name="Morin E."/>
            <person name="Murat C."/>
            <person name="Park J."/>
            <person name="Raffaello T."/>
            <person name="Rouze P."/>
            <person name="Salamov A."/>
            <person name="Schmutz J."/>
            <person name="Solheim H."/>
            <person name="Stahlberg J."/>
            <person name="Velez H."/>
            <person name="de Vries R.P."/>
            <person name="Wiebenga A."/>
            <person name="Woodward S."/>
            <person name="Yakovlev I."/>
            <person name="Garbelotto M."/>
            <person name="Martin F."/>
            <person name="Grigoriev I.V."/>
            <person name="Stenlid J."/>
        </authorList>
    </citation>
    <scope>NUCLEOTIDE SEQUENCE [LARGE SCALE GENOMIC DNA]</scope>
    <source>
        <strain evidence="2 3">TC 32-1</strain>
    </source>
</reference>
<organism evidence="2 3">
    <name type="scientific">Heterobasidion irregulare (strain TC 32-1)</name>
    <dbReference type="NCBI Taxonomy" id="747525"/>
    <lineage>
        <taxon>Eukaryota</taxon>
        <taxon>Fungi</taxon>
        <taxon>Dikarya</taxon>
        <taxon>Basidiomycota</taxon>
        <taxon>Agaricomycotina</taxon>
        <taxon>Agaricomycetes</taxon>
        <taxon>Russulales</taxon>
        <taxon>Bondarzewiaceae</taxon>
        <taxon>Heterobasidion</taxon>
        <taxon>Heterobasidion annosum species complex</taxon>
    </lineage>
</organism>